<dbReference type="PROSITE" id="PS51118">
    <property type="entry name" value="HTH_HXLR"/>
    <property type="match status" value="1"/>
</dbReference>
<protein>
    <submittedName>
        <fullName evidence="5">HxlR family transcriptional regulator</fullName>
    </submittedName>
</protein>
<keyword evidence="1" id="KW-0805">Transcription regulation</keyword>
<dbReference type="InterPro" id="IPR002577">
    <property type="entry name" value="HTH_HxlR"/>
</dbReference>
<comment type="caution">
    <text evidence="5">The sequence shown here is derived from an EMBL/GenBank/DDBJ whole genome shotgun (WGS) entry which is preliminary data.</text>
</comment>
<reference evidence="5" key="1">
    <citation type="journal article" date="2014" name="Int. J. Syst. Evol. Microbiol.">
        <title>Complete genome sequence of Corynebacterium casei LMG S-19264T (=DSM 44701T), isolated from a smear-ripened cheese.</title>
        <authorList>
            <consortium name="US DOE Joint Genome Institute (JGI-PGF)"/>
            <person name="Walter F."/>
            <person name="Albersmeier A."/>
            <person name="Kalinowski J."/>
            <person name="Ruckert C."/>
        </authorList>
    </citation>
    <scope>NUCLEOTIDE SEQUENCE</scope>
    <source>
        <strain evidence="5">JCM 3313</strain>
    </source>
</reference>
<dbReference type="RefSeq" id="WP_189222050.1">
    <property type="nucleotide sequence ID" value="NZ_BMRG01000002.1"/>
</dbReference>
<dbReference type="CDD" id="cd00090">
    <property type="entry name" value="HTH_ARSR"/>
    <property type="match status" value="1"/>
</dbReference>
<dbReference type="InterPro" id="IPR036388">
    <property type="entry name" value="WH-like_DNA-bd_sf"/>
</dbReference>
<dbReference type="EMBL" id="BMRG01000002">
    <property type="protein sequence ID" value="GGP42237.1"/>
    <property type="molecule type" value="Genomic_DNA"/>
</dbReference>
<dbReference type="GO" id="GO:0003677">
    <property type="term" value="F:DNA binding"/>
    <property type="evidence" value="ECO:0007669"/>
    <property type="project" value="UniProtKB-KW"/>
</dbReference>
<evidence type="ECO:0000256" key="3">
    <source>
        <dbReference type="ARBA" id="ARBA00023163"/>
    </source>
</evidence>
<reference evidence="5" key="2">
    <citation type="submission" date="2020-09" db="EMBL/GenBank/DDBJ databases">
        <authorList>
            <person name="Sun Q."/>
            <person name="Ohkuma M."/>
        </authorList>
    </citation>
    <scope>NUCLEOTIDE SEQUENCE</scope>
    <source>
        <strain evidence="5">JCM 3313</strain>
    </source>
</reference>
<evidence type="ECO:0000256" key="1">
    <source>
        <dbReference type="ARBA" id="ARBA00023015"/>
    </source>
</evidence>
<name>A0A918AIU6_9PSEU</name>
<keyword evidence="6" id="KW-1185">Reference proteome</keyword>
<accession>A0A918AIU6</accession>
<proteinExistence type="predicted"/>
<keyword evidence="2" id="KW-0238">DNA-binding</keyword>
<dbReference type="Gene3D" id="1.10.10.10">
    <property type="entry name" value="Winged helix-like DNA-binding domain superfamily/Winged helix DNA-binding domain"/>
    <property type="match status" value="1"/>
</dbReference>
<evidence type="ECO:0000256" key="2">
    <source>
        <dbReference type="ARBA" id="ARBA00023125"/>
    </source>
</evidence>
<sequence>MESEDVAYDVFSRTCPSRPALDVLTGRWGMLALSALRTGPMRFNELRRRIDGVNQKMLAQSLQALERDGFVDRRAQGVFPLHVRYSLTPLGEAAAAKVQELIALVEGRMPEVLGAQRRYDERAAES</sequence>
<gene>
    <name evidence="5" type="ORF">GCM10010185_12020</name>
</gene>
<dbReference type="InterPro" id="IPR036390">
    <property type="entry name" value="WH_DNA-bd_sf"/>
</dbReference>
<dbReference type="Pfam" id="PF01638">
    <property type="entry name" value="HxlR"/>
    <property type="match status" value="1"/>
</dbReference>
<evidence type="ECO:0000259" key="4">
    <source>
        <dbReference type="PROSITE" id="PS51118"/>
    </source>
</evidence>
<dbReference type="Proteomes" id="UP000639606">
    <property type="component" value="Unassembled WGS sequence"/>
</dbReference>
<dbReference type="AlphaFoldDB" id="A0A918AIU6"/>
<dbReference type="PANTHER" id="PTHR33204">
    <property type="entry name" value="TRANSCRIPTIONAL REGULATOR, MARR FAMILY"/>
    <property type="match status" value="1"/>
</dbReference>
<dbReference type="PANTHER" id="PTHR33204:SF37">
    <property type="entry name" value="HTH-TYPE TRANSCRIPTIONAL REGULATOR YODB"/>
    <property type="match status" value="1"/>
</dbReference>
<organism evidence="5 6">
    <name type="scientific">Saccharothrix coeruleofusca</name>
    <dbReference type="NCBI Taxonomy" id="33919"/>
    <lineage>
        <taxon>Bacteria</taxon>
        <taxon>Bacillati</taxon>
        <taxon>Actinomycetota</taxon>
        <taxon>Actinomycetes</taxon>
        <taxon>Pseudonocardiales</taxon>
        <taxon>Pseudonocardiaceae</taxon>
        <taxon>Saccharothrix</taxon>
    </lineage>
</organism>
<feature type="domain" description="HTH hxlR-type" evidence="4">
    <location>
        <begin position="15"/>
        <end position="113"/>
    </location>
</feature>
<dbReference type="InterPro" id="IPR011991">
    <property type="entry name" value="ArsR-like_HTH"/>
</dbReference>
<keyword evidence="3" id="KW-0804">Transcription</keyword>
<evidence type="ECO:0000313" key="5">
    <source>
        <dbReference type="EMBL" id="GGP42237.1"/>
    </source>
</evidence>
<evidence type="ECO:0000313" key="6">
    <source>
        <dbReference type="Proteomes" id="UP000639606"/>
    </source>
</evidence>
<dbReference type="SUPFAM" id="SSF46785">
    <property type="entry name" value="Winged helix' DNA-binding domain"/>
    <property type="match status" value="1"/>
</dbReference>